<evidence type="ECO:0000256" key="2">
    <source>
        <dbReference type="SAM" id="Phobius"/>
    </source>
</evidence>
<protein>
    <submittedName>
        <fullName evidence="3">Uncharacterized protein</fullName>
    </submittedName>
</protein>
<organism evidence="3 4">
    <name type="scientific">Limosilactobacillus pontis</name>
    <dbReference type="NCBI Taxonomy" id="35787"/>
    <lineage>
        <taxon>Bacteria</taxon>
        <taxon>Bacillati</taxon>
        <taxon>Bacillota</taxon>
        <taxon>Bacilli</taxon>
        <taxon>Lactobacillales</taxon>
        <taxon>Lactobacillaceae</taxon>
        <taxon>Limosilactobacillus</taxon>
    </lineage>
</organism>
<comment type="caution">
    <text evidence="3">The sequence shown here is derived from an EMBL/GenBank/DDBJ whole genome shotgun (WGS) entry which is preliminary data.</text>
</comment>
<feature type="region of interest" description="Disordered" evidence="1">
    <location>
        <begin position="73"/>
        <end position="116"/>
    </location>
</feature>
<sequence>MNYQILLLCVAIVCLLLFLMQWFRQAWHILHGGTQPLTWNHPALNWCLLIVAVLAVAGMGVVHTKTEAATSQVAKTSSSKVRRAASSSSQPAQSKAANTNRQGTQQQGDLPAPDHQALKLDQNGHAVLNNFAVPAKNQLQIIDAGNGNVLQTFPGQAAAGTVNYTFTKEGNYYLILTDGQQTKTIAVSVSR</sequence>
<keyword evidence="2" id="KW-1133">Transmembrane helix</keyword>
<name>A0ABT7UVQ0_9LACO</name>
<feature type="compositionally biased region" description="Low complexity" evidence="1">
    <location>
        <begin position="84"/>
        <end position="97"/>
    </location>
</feature>
<proteinExistence type="predicted"/>
<accession>A0ABT7UVQ0</accession>
<reference evidence="3 4" key="2">
    <citation type="submission" date="2023-06" db="EMBL/GenBank/DDBJ databases">
        <authorList>
            <person name="Zeman M."/>
            <person name="Kubasova T."/>
            <person name="Jahodarova E."/>
            <person name="Nykrynova M."/>
            <person name="Rychlik I."/>
        </authorList>
    </citation>
    <scope>NUCLEOTIDE SEQUENCE [LARGE SCALE GENOMIC DNA]</scope>
    <source>
        <strain evidence="3 4">161_Gplus</strain>
    </source>
</reference>
<feature type="transmembrane region" description="Helical" evidence="2">
    <location>
        <begin position="43"/>
        <end position="62"/>
    </location>
</feature>
<gene>
    <name evidence="3" type="ORF">QUW44_01170</name>
</gene>
<keyword evidence="2" id="KW-0472">Membrane</keyword>
<feature type="compositionally biased region" description="Polar residues" evidence="1">
    <location>
        <begin position="98"/>
        <end position="108"/>
    </location>
</feature>
<reference evidence="4" key="1">
    <citation type="submission" date="2023-06" db="EMBL/GenBank/DDBJ databases">
        <title>Identification and characterization of horizontal gene transfer across gut microbiota members of farm animals based on homology search.</title>
        <authorList>
            <person name="Zeman M."/>
            <person name="Kubasova T."/>
            <person name="Jahodarova E."/>
            <person name="Nykrynova M."/>
            <person name="Rychlik I."/>
        </authorList>
    </citation>
    <scope>NUCLEOTIDE SEQUENCE [LARGE SCALE GENOMIC DNA]</scope>
    <source>
        <strain evidence="4">161_Gplus</strain>
    </source>
</reference>
<evidence type="ECO:0000313" key="3">
    <source>
        <dbReference type="EMBL" id="MDM8265783.1"/>
    </source>
</evidence>
<feature type="transmembrane region" description="Helical" evidence="2">
    <location>
        <begin position="5"/>
        <end position="23"/>
    </location>
</feature>
<evidence type="ECO:0000256" key="1">
    <source>
        <dbReference type="SAM" id="MobiDB-lite"/>
    </source>
</evidence>
<dbReference type="Proteomes" id="UP001529343">
    <property type="component" value="Unassembled WGS sequence"/>
</dbReference>
<evidence type="ECO:0000313" key="4">
    <source>
        <dbReference type="Proteomes" id="UP001529343"/>
    </source>
</evidence>
<dbReference type="EMBL" id="JAUDDW010000002">
    <property type="protein sequence ID" value="MDM8265783.1"/>
    <property type="molecule type" value="Genomic_DNA"/>
</dbReference>
<keyword evidence="4" id="KW-1185">Reference proteome</keyword>
<dbReference type="RefSeq" id="WP_283593313.1">
    <property type="nucleotide sequence ID" value="NZ_JAUDDW010000002.1"/>
</dbReference>
<keyword evidence="2" id="KW-0812">Transmembrane</keyword>